<dbReference type="OrthoDB" id="3269632at2759"/>
<feature type="region of interest" description="Disordered" evidence="1">
    <location>
        <begin position="40"/>
        <end position="72"/>
    </location>
</feature>
<proteinExistence type="predicted"/>
<evidence type="ECO:0000313" key="2">
    <source>
        <dbReference type="EMBL" id="KZT24504.1"/>
    </source>
</evidence>
<organism evidence="2 3">
    <name type="scientific">Neolentinus lepideus HHB14362 ss-1</name>
    <dbReference type="NCBI Taxonomy" id="1314782"/>
    <lineage>
        <taxon>Eukaryota</taxon>
        <taxon>Fungi</taxon>
        <taxon>Dikarya</taxon>
        <taxon>Basidiomycota</taxon>
        <taxon>Agaricomycotina</taxon>
        <taxon>Agaricomycetes</taxon>
        <taxon>Gloeophyllales</taxon>
        <taxon>Gloeophyllaceae</taxon>
        <taxon>Neolentinus</taxon>
    </lineage>
</organism>
<feature type="compositionally biased region" description="Low complexity" evidence="1">
    <location>
        <begin position="58"/>
        <end position="72"/>
    </location>
</feature>
<dbReference type="AlphaFoldDB" id="A0A165S0F9"/>
<evidence type="ECO:0000256" key="1">
    <source>
        <dbReference type="SAM" id="MobiDB-lite"/>
    </source>
</evidence>
<feature type="region of interest" description="Disordered" evidence="1">
    <location>
        <begin position="108"/>
        <end position="165"/>
    </location>
</feature>
<protein>
    <submittedName>
        <fullName evidence="2">Uncharacterized protein</fullName>
    </submittedName>
</protein>
<name>A0A165S0F9_9AGAM</name>
<feature type="compositionally biased region" description="Low complexity" evidence="1">
    <location>
        <begin position="142"/>
        <end position="156"/>
    </location>
</feature>
<reference evidence="2 3" key="1">
    <citation type="journal article" date="2016" name="Mol. Biol. Evol.">
        <title>Comparative Genomics of Early-Diverging Mushroom-Forming Fungi Provides Insights into the Origins of Lignocellulose Decay Capabilities.</title>
        <authorList>
            <person name="Nagy L.G."/>
            <person name="Riley R."/>
            <person name="Tritt A."/>
            <person name="Adam C."/>
            <person name="Daum C."/>
            <person name="Floudas D."/>
            <person name="Sun H."/>
            <person name="Yadav J.S."/>
            <person name="Pangilinan J."/>
            <person name="Larsson K.H."/>
            <person name="Matsuura K."/>
            <person name="Barry K."/>
            <person name="Labutti K."/>
            <person name="Kuo R."/>
            <person name="Ohm R.A."/>
            <person name="Bhattacharya S.S."/>
            <person name="Shirouzu T."/>
            <person name="Yoshinaga Y."/>
            <person name="Martin F.M."/>
            <person name="Grigoriev I.V."/>
            <person name="Hibbett D.S."/>
        </authorList>
    </citation>
    <scope>NUCLEOTIDE SEQUENCE [LARGE SCALE GENOMIC DNA]</scope>
    <source>
        <strain evidence="2 3">HHB14362 ss-1</strain>
    </source>
</reference>
<dbReference type="EMBL" id="KV425577">
    <property type="protein sequence ID" value="KZT24504.1"/>
    <property type="molecule type" value="Genomic_DNA"/>
</dbReference>
<dbReference type="InParanoid" id="A0A165S0F9"/>
<accession>A0A165S0F9</accession>
<dbReference type="Proteomes" id="UP000076761">
    <property type="component" value="Unassembled WGS sequence"/>
</dbReference>
<keyword evidence="3" id="KW-1185">Reference proteome</keyword>
<gene>
    <name evidence="2" type="ORF">NEOLEDRAFT_422561</name>
</gene>
<feature type="compositionally biased region" description="Polar residues" evidence="1">
    <location>
        <begin position="45"/>
        <end position="57"/>
    </location>
</feature>
<feature type="compositionally biased region" description="Low complexity" evidence="1">
    <location>
        <begin position="116"/>
        <end position="127"/>
    </location>
</feature>
<evidence type="ECO:0000313" key="3">
    <source>
        <dbReference type="Proteomes" id="UP000076761"/>
    </source>
</evidence>
<sequence>MPWVNGMRYRSTGPLYAASISHMGGDSVYKISLRMDRLPSPLPNIPTTTANSTISNQSTTTMDSSSTTSFDTASTLSVASTTTIVPSKPAVKDYNAAFGALQSTYGTSGHVPTPISSQKSSSSALSKLFKRPKSSEPKRSSKSSSSEASSTSASKKPAAHCSRQLPNGHILPHRFMHPLHCIWSHHLPISRAGLTPLPTCWSIVASIA</sequence>